<keyword evidence="2" id="KW-1185">Reference proteome</keyword>
<organism evidence="1 2">
    <name type="scientific">Lasiosphaeria hispida</name>
    <dbReference type="NCBI Taxonomy" id="260671"/>
    <lineage>
        <taxon>Eukaryota</taxon>
        <taxon>Fungi</taxon>
        <taxon>Dikarya</taxon>
        <taxon>Ascomycota</taxon>
        <taxon>Pezizomycotina</taxon>
        <taxon>Sordariomycetes</taxon>
        <taxon>Sordariomycetidae</taxon>
        <taxon>Sordariales</taxon>
        <taxon>Lasiosphaeriaceae</taxon>
        <taxon>Lasiosphaeria</taxon>
    </lineage>
</organism>
<sequence>MSPMSNFTGPGWLAIGASPDDDAQTSGRYYDVKTSSANSFRLINSGLKSAPLHILPAHIACNKTYSTTCLPNRLLRIIPKKHRGQEDVLIGQLHETKNLHVGSRRCGGGLRVNDNETIVDPRSADGWRFLESYSKTRLTIGTDRLQAISGIIAVIKSATGWDNLFGLLVPFVFQGLLWRAFTPDSGGSHNNWRC</sequence>
<gene>
    <name evidence="1" type="ORF">B0T25DRAFT_519452</name>
</gene>
<proteinExistence type="predicted"/>
<dbReference type="AlphaFoldDB" id="A0AAJ0HE26"/>
<reference evidence="1" key="1">
    <citation type="journal article" date="2023" name="Mol. Phylogenet. Evol.">
        <title>Genome-scale phylogeny and comparative genomics of the fungal order Sordariales.</title>
        <authorList>
            <person name="Hensen N."/>
            <person name="Bonometti L."/>
            <person name="Westerberg I."/>
            <person name="Brannstrom I.O."/>
            <person name="Guillou S."/>
            <person name="Cros-Aarteil S."/>
            <person name="Calhoun S."/>
            <person name="Haridas S."/>
            <person name="Kuo A."/>
            <person name="Mondo S."/>
            <person name="Pangilinan J."/>
            <person name="Riley R."/>
            <person name="LaButti K."/>
            <person name="Andreopoulos B."/>
            <person name="Lipzen A."/>
            <person name="Chen C."/>
            <person name="Yan M."/>
            <person name="Daum C."/>
            <person name="Ng V."/>
            <person name="Clum A."/>
            <person name="Steindorff A."/>
            <person name="Ohm R.A."/>
            <person name="Martin F."/>
            <person name="Silar P."/>
            <person name="Natvig D.O."/>
            <person name="Lalanne C."/>
            <person name="Gautier V."/>
            <person name="Ament-Velasquez S.L."/>
            <person name="Kruys A."/>
            <person name="Hutchinson M.I."/>
            <person name="Powell A.J."/>
            <person name="Barry K."/>
            <person name="Miller A.N."/>
            <person name="Grigoriev I.V."/>
            <person name="Debuchy R."/>
            <person name="Gladieux P."/>
            <person name="Hiltunen Thoren M."/>
            <person name="Johannesson H."/>
        </authorList>
    </citation>
    <scope>NUCLEOTIDE SEQUENCE</scope>
    <source>
        <strain evidence="1">CBS 955.72</strain>
    </source>
</reference>
<dbReference type="EMBL" id="JAUIQD010000005">
    <property type="protein sequence ID" value="KAK3349167.1"/>
    <property type="molecule type" value="Genomic_DNA"/>
</dbReference>
<name>A0AAJ0HE26_9PEZI</name>
<accession>A0AAJ0HE26</accession>
<evidence type="ECO:0000313" key="1">
    <source>
        <dbReference type="EMBL" id="KAK3349167.1"/>
    </source>
</evidence>
<dbReference type="Proteomes" id="UP001275084">
    <property type="component" value="Unassembled WGS sequence"/>
</dbReference>
<comment type="caution">
    <text evidence="1">The sequence shown here is derived from an EMBL/GenBank/DDBJ whole genome shotgun (WGS) entry which is preliminary data.</text>
</comment>
<evidence type="ECO:0000313" key="2">
    <source>
        <dbReference type="Proteomes" id="UP001275084"/>
    </source>
</evidence>
<reference evidence="1" key="2">
    <citation type="submission" date="2023-06" db="EMBL/GenBank/DDBJ databases">
        <authorList>
            <consortium name="Lawrence Berkeley National Laboratory"/>
            <person name="Haridas S."/>
            <person name="Hensen N."/>
            <person name="Bonometti L."/>
            <person name="Westerberg I."/>
            <person name="Brannstrom I.O."/>
            <person name="Guillou S."/>
            <person name="Cros-Aarteil S."/>
            <person name="Calhoun S."/>
            <person name="Kuo A."/>
            <person name="Mondo S."/>
            <person name="Pangilinan J."/>
            <person name="Riley R."/>
            <person name="Labutti K."/>
            <person name="Andreopoulos B."/>
            <person name="Lipzen A."/>
            <person name="Chen C."/>
            <person name="Yanf M."/>
            <person name="Daum C."/>
            <person name="Ng V."/>
            <person name="Clum A."/>
            <person name="Steindorff A."/>
            <person name="Ohm R."/>
            <person name="Martin F."/>
            <person name="Silar P."/>
            <person name="Natvig D."/>
            <person name="Lalanne C."/>
            <person name="Gautier V."/>
            <person name="Ament-Velasquez S.L."/>
            <person name="Kruys A."/>
            <person name="Hutchinson M.I."/>
            <person name="Powell A.J."/>
            <person name="Barry K."/>
            <person name="Miller A.N."/>
            <person name="Grigoriev I.V."/>
            <person name="Debuchy R."/>
            <person name="Gladieux P."/>
            <person name="Thoren M.H."/>
            <person name="Johannesson H."/>
        </authorList>
    </citation>
    <scope>NUCLEOTIDE SEQUENCE</scope>
    <source>
        <strain evidence="1">CBS 955.72</strain>
    </source>
</reference>
<protein>
    <submittedName>
        <fullName evidence="1">Uncharacterized protein</fullName>
    </submittedName>
</protein>